<evidence type="ECO:0000313" key="1">
    <source>
        <dbReference type="EMBL" id="RCK23289.1"/>
    </source>
</evidence>
<dbReference type="Pfam" id="PF11042">
    <property type="entry name" value="DUF2750"/>
    <property type="match status" value="1"/>
</dbReference>
<name>A0A367VE54_9PROT</name>
<proteinExistence type="predicted"/>
<dbReference type="InterPro" id="IPR021284">
    <property type="entry name" value="DUF2750"/>
</dbReference>
<dbReference type="RefSeq" id="WP_062953767.1">
    <property type="nucleotide sequence ID" value="NZ_JPWB01000003.1"/>
</dbReference>
<gene>
    <name evidence="1" type="ORF">TH6_09750</name>
</gene>
<comment type="caution">
    <text evidence="1">The sequence shown here is derived from an EMBL/GenBank/DDBJ whole genome shotgun (WGS) entry which is preliminary data.</text>
</comment>
<accession>A0A367VE54</accession>
<dbReference type="EMBL" id="JPWB01000003">
    <property type="protein sequence ID" value="RCK23289.1"/>
    <property type="molecule type" value="Genomic_DNA"/>
</dbReference>
<dbReference type="Proteomes" id="UP000253061">
    <property type="component" value="Unassembled WGS sequence"/>
</dbReference>
<protein>
    <recommendedName>
        <fullName evidence="3">DUF2750 domain-containing protein</fullName>
    </recommendedName>
</protein>
<sequence length="131" mass="14562">MASSTPDTGQDDTRYADFIREVAEWEGVWALYHNGWLLQTTESGQKYCPIFAMRDEAESFEASIQSTHVPTAITLVELMESLMVQWRAEDIMAGICPTPAKPAIVVSLDQVSNDLMAALKDVMAERFGTQS</sequence>
<organism evidence="1 2">
    <name type="scientific">Thalassospira profundimaris</name>
    <dbReference type="NCBI Taxonomy" id="502049"/>
    <lineage>
        <taxon>Bacteria</taxon>
        <taxon>Pseudomonadati</taxon>
        <taxon>Pseudomonadota</taxon>
        <taxon>Alphaproteobacteria</taxon>
        <taxon>Rhodospirillales</taxon>
        <taxon>Thalassospiraceae</taxon>
        <taxon>Thalassospira</taxon>
    </lineage>
</organism>
<dbReference type="AlphaFoldDB" id="A0A367VE54"/>
<evidence type="ECO:0008006" key="3">
    <source>
        <dbReference type="Google" id="ProtNLM"/>
    </source>
</evidence>
<evidence type="ECO:0000313" key="2">
    <source>
        <dbReference type="Proteomes" id="UP000253061"/>
    </source>
</evidence>
<reference evidence="1 2" key="1">
    <citation type="submission" date="2014-07" db="EMBL/GenBank/DDBJ databases">
        <title>Draft genome sequence of Thalassospira profundimaris R8-17.</title>
        <authorList>
            <person name="Lai Q."/>
            <person name="Shao Z."/>
        </authorList>
    </citation>
    <scope>NUCLEOTIDE SEQUENCE [LARGE SCALE GENOMIC DNA]</scope>
    <source>
        <strain evidence="1 2">R8-17</strain>
    </source>
</reference>